<dbReference type="PANTHER" id="PTHR46912">
    <property type="entry name" value="HIGH MOBILITY GROUP B PROTEIN 13"/>
    <property type="match status" value="1"/>
</dbReference>
<dbReference type="CDD" id="cd21978">
    <property type="entry name" value="HMG-box_HMGB_rpt1"/>
    <property type="match status" value="1"/>
</dbReference>
<dbReference type="SUPFAM" id="SSF47095">
    <property type="entry name" value="HMG-box"/>
    <property type="match status" value="2"/>
</dbReference>
<dbReference type="GO" id="GO:0005634">
    <property type="term" value="C:nucleus"/>
    <property type="evidence" value="ECO:0007669"/>
    <property type="project" value="UniProtKB-UniRule"/>
</dbReference>
<organism evidence="4">
    <name type="scientific">Octopus bimaculoides</name>
    <name type="common">California two-spotted octopus</name>
    <dbReference type="NCBI Taxonomy" id="37653"/>
    <lineage>
        <taxon>Eukaryota</taxon>
        <taxon>Metazoa</taxon>
        <taxon>Spiralia</taxon>
        <taxon>Lophotrochozoa</taxon>
        <taxon>Mollusca</taxon>
        <taxon>Cephalopoda</taxon>
        <taxon>Coleoidea</taxon>
        <taxon>Octopodiformes</taxon>
        <taxon>Octopoda</taxon>
        <taxon>Incirrata</taxon>
        <taxon>Octopodidae</taxon>
        <taxon>Octopus</taxon>
    </lineage>
</organism>
<proteinExistence type="predicted"/>
<dbReference type="OrthoDB" id="1919336at2759"/>
<keyword evidence="1" id="KW-0238">DNA-binding</keyword>
<protein>
    <recommendedName>
        <fullName evidence="3">HMG box domain-containing protein</fullName>
    </recommendedName>
</protein>
<accession>A0A0L8HYJ9</accession>
<dbReference type="InterPro" id="IPR009071">
    <property type="entry name" value="HMG_box_dom"/>
</dbReference>
<dbReference type="AlphaFoldDB" id="A0A0L8HYJ9"/>
<feature type="DNA-binding region" description="HMG box" evidence="1">
    <location>
        <begin position="22"/>
        <end position="91"/>
    </location>
</feature>
<dbReference type="InterPro" id="IPR036910">
    <property type="entry name" value="HMG_box_dom_sf"/>
</dbReference>
<feature type="domain" description="HMG box" evidence="3">
    <location>
        <begin position="98"/>
        <end position="163"/>
    </location>
</feature>
<sequence>MEKKNRRKANASRKKESDPTKPKRPMTAYFYYLANCRAENNRVGNAPLKVSEFSKIYAEKWKTLPPDEKKIYEDLALKDRERWLQETGKLNNGSDMKPKRPQSAYMMFLKDYRKNNSGKMKASALISKAAEEWRILSDVKKKVYTKQFLENQARYQQEKENYVNGKKDEVQLAKRPRIEDKIHSENFESEAVV</sequence>
<dbReference type="STRING" id="37653.A0A0L8HYJ9"/>
<dbReference type="InterPro" id="IPR044601">
    <property type="entry name" value="HMGB6/HMGB13"/>
</dbReference>
<dbReference type="PANTHER" id="PTHR46912:SF1">
    <property type="entry name" value="HIGH MOBILITY GROUP B PROTEIN 13"/>
    <property type="match status" value="1"/>
</dbReference>
<dbReference type="Gene3D" id="1.10.30.10">
    <property type="entry name" value="High mobility group box domain"/>
    <property type="match status" value="2"/>
</dbReference>
<evidence type="ECO:0000256" key="1">
    <source>
        <dbReference type="PROSITE-ProRule" id="PRU00267"/>
    </source>
</evidence>
<gene>
    <name evidence="4" type="ORF">OCBIM_22002358mg</name>
</gene>
<keyword evidence="1" id="KW-0539">Nucleus</keyword>
<dbReference type="Pfam" id="PF09011">
    <property type="entry name" value="HMG_box_2"/>
    <property type="match status" value="1"/>
</dbReference>
<feature type="compositionally biased region" description="Basic residues" evidence="2">
    <location>
        <begin position="1"/>
        <end position="12"/>
    </location>
</feature>
<evidence type="ECO:0000256" key="2">
    <source>
        <dbReference type="SAM" id="MobiDB-lite"/>
    </source>
</evidence>
<dbReference type="SMART" id="SM00398">
    <property type="entry name" value="HMG"/>
    <property type="match status" value="2"/>
</dbReference>
<dbReference type="GO" id="GO:0003677">
    <property type="term" value="F:DNA binding"/>
    <property type="evidence" value="ECO:0007669"/>
    <property type="project" value="UniProtKB-UniRule"/>
</dbReference>
<feature type="domain" description="HMG box" evidence="3">
    <location>
        <begin position="22"/>
        <end position="91"/>
    </location>
</feature>
<feature type="DNA-binding region" description="HMG box" evidence="1">
    <location>
        <begin position="98"/>
        <end position="163"/>
    </location>
</feature>
<dbReference type="EMBL" id="KQ417004">
    <property type="protein sequence ID" value="KOF94251.1"/>
    <property type="molecule type" value="Genomic_DNA"/>
</dbReference>
<evidence type="ECO:0000313" key="4">
    <source>
        <dbReference type="EMBL" id="KOF94251.1"/>
    </source>
</evidence>
<feature type="region of interest" description="Disordered" evidence="2">
    <location>
        <begin position="1"/>
        <end position="24"/>
    </location>
</feature>
<dbReference type="Pfam" id="PF00505">
    <property type="entry name" value="HMG_box"/>
    <property type="match status" value="1"/>
</dbReference>
<name>A0A0L8HYJ9_OCTBM</name>
<evidence type="ECO:0000259" key="3">
    <source>
        <dbReference type="PROSITE" id="PS50118"/>
    </source>
</evidence>
<reference evidence="4" key="1">
    <citation type="submission" date="2015-07" db="EMBL/GenBank/DDBJ databases">
        <title>MeaNS - Measles Nucleotide Surveillance Program.</title>
        <authorList>
            <person name="Tran T."/>
            <person name="Druce J."/>
        </authorList>
    </citation>
    <scope>NUCLEOTIDE SEQUENCE</scope>
    <source>
        <strain evidence="4">UCB-OBI-ISO-001</strain>
        <tissue evidence="4">Gonad</tissue>
    </source>
</reference>
<dbReference type="PROSITE" id="PS50118">
    <property type="entry name" value="HMG_BOX_2"/>
    <property type="match status" value="2"/>
</dbReference>